<protein>
    <submittedName>
        <fullName evidence="1">Uncharacterized protein</fullName>
    </submittedName>
</protein>
<keyword evidence="2" id="KW-1185">Reference proteome</keyword>
<dbReference type="Proteomes" id="UP000828390">
    <property type="component" value="Unassembled WGS sequence"/>
</dbReference>
<comment type="caution">
    <text evidence="1">The sequence shown here is derived from an EMBL/GenBank/DDBJ whole genome shotgun (WGS) entry which is preliminary data.</text>
</comment>
<evidence type="ECO:0000313" key="1">
    <source>
        <dbReference type="EMBL" id="KAH3811295.1"/>
    </source>
</evidence>
<organism evidence="1 2">
    <name type="scientific">Dreissena polymorpha</name>
    <name type="common">Zebra mussel</name>
    <name type="synonym">Mytilus polymorpha</name>
    <dbReference type="NCBI Taxonomy" id="45954"/>
    <lineage>
        <taxon>Eukaryota</taxon>
        <taxon>Metazoa</taxon>
        <taxon>Spiralia</taxon>
        <taxon>Lophotrochozoa</taxon>
        <taxon>Mollusca</taxon>
        <taxon>Bivalvia</taxon>
        <taxon>Autobranchia</taxon>
        <taxon>Heteroconchia</taxon>
        <taxon>Euheterodonta</taxon>
        <taxon>Imparidentia</taxon>
        <taxon>Neoheterodontei</taxon>
        <taxon>Myida</taxon>
        <taxon>Dreissenoidea</taxon>
        <taxon>Dreissenidae</taxon>
        <taxon>Dreissena</taxon>
    </lineage>
</organism>
<name>A0A9D4JGR7_DREPO</name>
<dbReference type="EMBL" id="JAIWYP010000006">
    <property type="protein sequence ID" value="KAH3811295.1"/>
    <property type="molecule type" value="Genomic_DNA"/>
</dbReference>
<sequence length="131" mass="14226">MFLLQVQFSSCGITQKARLALDITAHLENVADANGTKVIKLYHFGMCNSDLKSILEEFTKPDSCTRFLISTIAFGIEINIPGYTGGTENNGRLLVGGRKGRSGWKGSTGKNVCFQSISAKLLRGNQDTGHE</sequence>
<evidence type="ECO:0000313" key="2">
    <source>
        <dbReference type="Proteomes" id="UP000828390"/>
    </source>
</evidence>
<gene>
    <name evidence="1" type="ORF">DPMN_139705</name>
</gene>
<accession>A0A9D4JGR7</accession>
<dbReference type="AlphaFoldDB" id="A0A9D4JGR7"/>
<proteinExistence type="predicted"/>
<reference evidence="1" key="2">
    <citation type="submission" date="2020-11" db="EMBL/GenBank/DDBJ databases">
        <authorList>
            <person name="McCartney M.A."/>
            <person name="Auch B."/>
            <person name="Kono T."/>
            <person name="Mallez S."/>
            <person name="Becker A."/>
            <person name="Gohl D.M."/>
            <person name="Silverstein K.A.T."/>
            <person name="Koren S."/>
            <person name="Bechman K.B."/>
            <person name="Herman A."/>
            <person name="Abrahante J.E."/>
            <person name="Garbe J."/>
        </authorList>
    </citation>
    <scope>NUCLEOTIDE SEQUENCE</scope>
    <source>
        <strain evidence="1">Duluth1</strain>
        <tissue evidence="1">Whole animal</tissue>
    </source>
</reference>
<reference evidence="1" key="1">
    <citation type="journal article" date="2019" name="bioRxiv">
        <title>The Genome of the Zebra Mussel, Dreissena polymorpha: A Resource for Invasive Species Research.</title>
        <authorList>
            <person name="McCartney M.A."/>
            <person name="Auch B."/>
            <person name="Kono T."/>
            <person name="Mallez S."/>
            <person name="Zhang Y."/>
            <person name="Obille A."/>
            <person name="Becker A."/>
            <person name="Abrahante J.E."/>
            <person name="Garbe J."/>
            <person name="Badalamenti J.P."/>
            <person name="Herman A."/>
            <person name="Mangelson H."/>
            <person name="Liachko I."/>
            <person name="Sullivan S."/>
            <person name="Sone E.D."/>
            <person name="Koren S."/>
            <person name="Silverstein K.A.T."/>
            <person name="Beckman K.B."/>
            <person name="Gohl D.M."/>
        </authorList>
    </citation>
    <scope>NUCLEOTIDE SEQUENCE</scope>
    <source>
        <strain evidence="1">Duluth1</strain>
        <tissue evidence="1">Whole animal</tissue>
    </source>
</reference>